<evidence type="ECO:0000256" key="10">
    <source>
        <dbReference type="PIRSR" id="PIRSR005378-2"/>
    </source>
</evidence>
<feature type="binding site" evidence="10">
    <location>
        <position position="107"/>
    </location>
    <ligand>
        <name>ATP</name>
        <dbReference type="ChEBI" id="CHEBI:30616"/>
    </ligand>
</feature>
<reference evidence="13" key="1">
    <citation type="thesis" date="2020" institute="ProQuest LLC" country="789 East Eisenhower Parkway, Ann Arbor, MI, USA">
        <title>Comparative Genomics and Chromosome Evolution.</title>
        <authorList>
            <person name="Mudd A.B."/>
        </authorList>
    </citation>
    <scope>NUCLEOTIDE SEQUENCE</scope>
    <source>
        <strain evidence="13">HN-11 Male</strain>
        <tissue evidence="13">Kidney and liver</tissue>
    </source>
</reference>
<dbReference type="Proteomes" id="UP000770717">
    <property type="component" value="Unassembled WGS sequence"/>
</dbReference>
<organism evidence="13 14">
    <name type="scientific">Eleutherodactylus coqui</name>
    <name type="common">Puerto Rican coqui</name>
    <dbReference type="NCBI Taxonomy" id="57060"/>
    <lineage>
        <taxon>Eukaryota</taxon>
        <taxon>Metazoa</taxon>
        <taxon>Chordata</taxon>
        <taxon>Craniata</taxon>
        <taxon>Vertebrata</taxon>
        <taxon>Euteleostomi</taxon>
        <taxon>Amphibia</taxon>
        <taxon>Batrachia</taxon>
        <taxon>Anura</taxon>
        <taxon>Neobatrachia</taxon>
        <taxon>Hyloidea</taxon>
        <taxon>Eleutherodactylidae</taxon>
        <taxon>Eleutherodactylinae</taxon>
        <taxon>Eleutherodactylus</taxon>
        <taxon>Eleutherodactylus</taxon>
    </lineage>
</organism>
<comment type="catalytic activity">
    <reaction evidence="6">
        <text>a 3'-end 3'-phospho-ribonucleotide-RNA + ATP = a 3'-end 2',3'-cyclophospho-ribonucleotide-RNA + AMP + diphosphate</text>
        <dbReference type="Rhea" id="RHEA:23976"/>
        <dbReference type="Rhea" id="RHEA-COMP:10463"/>
        <dbReference type="Rhea" id="RHEA-COMP:10464"/>
        <dbReference type="ChEBI" id="CHEBI:30616"/>
        <dbReference type="ChEBI" id="CHEBI:33019"/>
        <dbReference type="ChEBI" id="CHEBI:83062"/>
        <dbReference type="ChEBI" id="CHEBI:83064"/>
        <dbReference type="ChEBI" id="CHEBI:456215"/>
        <dbReference type="EC" id="6.5.1.4"/>
    </reaction>
</comment>
<sequence>MMAEEGGPVDIDGSIMEGGGQILRICTALSCLLGTRVRVAKIRAGRSTPGLRPQHLSGLETVRDLCAGQLDNAAVGSTEISFTPGRIKGGSLTADTRTAGSVCLLLQVSLPCVLFAETPSELIFKGGTNAEMAPQIDYTTMVFKPIAEHFSFKLDCDIRKRGYYPRGGGEILVRASPVKYLMPINLTDRGSVTKIYGRAFVAGVLPYKMVKDMISAAVRCIRRELRDLYVNIQGVQESGDKAVGNGSGIIIVAETSTGCLFAGSSLGRKGVPSDRVGAEAAEILLRNLRHGGCVDEYLQDQLIIFMALADGVSRIKTGPLTLHTQTAIHFVELLTKARFTVTKCEEPGTDSFIIECQGIGLHNKNV</sequence>
<dbReference type="InterPro" id="IPR013791">
    <property type="entry name" value="RNA3'-term_phos_cycl_insert"/>
</dbReference>
<dbReference type="GO" id="GO:0003963">
    <property type="term" value="F:RNA-3'-phosphate cyclase activity"/>
    <property type="evidence" value="ECO:0007669"/>
    <property type="project" value="UniProtKB-EC"/>
</dbReference>
<dbReference type="InterPro" id="IPR013792">
    <property type="entry name" value="RNA3'P_cycl/enolpyr_Trfase_a/b"/>
</dbReference>
<dbReference type="InterPro" id="IPR036553">
    <property type="entry name" value="RPTC_insert"/>
</dbReference>
<dbReference type="EMBL" id="WNTK01000005">
    <property type="protein sequence ID" value="KAG9483255.1"/>
    <property type="molecule type" value="Genomic_DNA"/>
</dbReference>
<feature type="binding site" evidence="10">
    <location>
        <begin position="297"/>
        <end position="301"/>
    </location>
    <ligand>
        <name>ATP</name>
        <dbReference type="ChEBI" id="CHEBI:30616"/>
    </ligand>
</feature>
<evidence type="ECO:0000256" key="5">
    <source>
        <dbReference type="ARBA" id="ARBA00022741"/>
    </source>
</evidence>
<proteinExistence type="inferred from homology"/>
<dbReference type="InterPro" id="IPR037136">
    <property type="entry name" value="RNA3'_phos_cyclase_dom_sf"/>
</dbReference>
<evidence type="ECO:0000313" key="14">
    <source>
        <dbReference type="Proteomes" id="UP000770717"/>
    </source>
</evidence>
<dbReference type="GO" id="GO:0005524">
    <property type="term" value="F:ATP binding"/>
    <property type="evidence" value="ECO:0007669"/>
    <property type="project" value="UniProtKB-KW"/>
</dbReference>
<name>A0A8J6FAJ6_ELECQ</name>
<dbReference type="Gene3D" id="3.30.360.20">
    <property type="entry name" value="RNA 3'-terminal phosphate cyclase, insert domain"/>
    <property type="match status" value="1"/>
</dbReference>
<dbReference type="Pfam" id="PF01137">
    <property type="entry name" value="RTC"/>
    <property type="match status" value="1"/>
</dbReference>
<comment type="function">
    <text evidence="8">Catalyzes the conversion of 3'-phosphate to a 2',3'-cyclic phosphodiester at the end of RNA. The mechanism of action of the enzyme occurs in 3 steps: (A) adenylation of the enzyme by ATP; (B) transfer of adenylate to an RNA-N3'P to produce RNA-N3'PP5'A; (C) and attack of the adjacent 2'-hydroxyl on the 3'-phosphorus in the diester linkage to produce the cyclic end product. Likely functions in some aspects of cellular RNA processing. Function plays an important role in regulating axon regeneration by inhibiting central nervous system (CNS) axon regeneration following optic nerve injury.</text>
</comment>
<evidence type="ECO:0000256" key="4">
    <source>
        <dbReference type="ARBA" id="ARBA00022598"/>
    </source>
</evidence>
<dbReference type="SUPFAM" id="SSF55205">
    <property type="entry name" value="EPT/RTPC-like"/>
    <property type="match status" value="2"/>
</dbReference>
<dbReference type="InterPro" id="IPR020719">
    <property type="entry name" value="RNA3'_term_phos_cycl-like_CS"/>
</dbReference>
<keyword evidence="14" id="KW-1185">Reference proteome</keyword>
<dbReference type="OrthoDB" id="25029at2759"/>
<evidence type="ECO:0000256" key="2">
    <source>
        <dbReference type="ARBA" id="ARBA00012725"/>
    </source>
</evidence>
<dbReference type="InterPro" id="IPR000228">
    <property type="entry name" value="RNA3'_term_phos_cyc"/>
</dbReference>
<dbReference type="FunFam" id="3.30.360.20:FF:000002">
    <property type="entry name" value="RNA terminal phosphate cyclase-like 1"/>
    <property type="match status" value="1"/>
</dbReference>
<dbReference type="GO" id="GO:0006396">
    <property type="term" value="P:RNA processing"/>
    <property type="evidence" value="ECO:0007669"/>
    <property type="project" value="InterPro"/>
</dbReference>
<evidence type="ECO:0000256" key="6">
    <source>
        <dbReference type="ARBA" id="ARBA00024481"/>
    </source>
</evidence>
<dbReference type="NCBIfam" id="TIGR03399">
    <property type="entry name" value="RNA_3prim_cycl"/>
    <property type="match status" value="1"/>
</dbReference>
<evidence type="ECO:0000256" key="9">
    <source>
        <dbReference type="PIRSR" id="PIRSR005378-1"/>
    </source>
</evidence>
<dbReference type="Pfam" id="PF05189">
    <property type="entry name" value="RTC_insert"/>
    <property type="match status" value="1"/>
</dbReference>
<evidence type="ECO:0000259" key="12">
    <source>
        <dbReference type="Pfam" id="PF05189"/>
    </source>
</evidence>
<evidence type="ECO:0000256" key="1">
    <source>
        <dbReference type="ARBA" id="ARBA00009206"/>
    </source>
</evidence>
<dbReference type="SUPFAM" id="SSF52913">
    <property type="entry name" value="RNA 3'-terminal phosphate cyclase, RPTC, insert domain"/>
    <property type="match status" value="1"/>
</dbReference>
<evidence type="ECO:0000313" key="13">
    <source>
        <dbReference type="EMBL" id="KAG9483255.1"/>
    </source>
</evidence>
<comment type="similarity">
    <text evidence="1">Belongs to the RNA 3'-terminal cyclase family. Type 1 subfamily.</text>
</comment>
<dbReference type="PROSITE" id="PS01287">
    <property type="entry name" value="RTC"/>
    <property type="match status" value="1"/>
</dbReference>
<evidence type="ECO:0000259" key="11">
    <source>
        <dbReference type="Pfam" id="PF01137"/>
    </source>
</evidence>
<dbReference type="InterPro" id="IPR017770">
    <property type="entry name" value="RNA3'_term_phos_cyc_type_1"/>
</dbReference>
<comment type="caution">
    <text evidence="13">The sequence shown here is derived from an EMBL/GenBank/DDBJ whole genome shotgun (WGS) entry which is preliminary data.</text>
</comment>
<dbReference type="HAMAP" id="MF_00200">
    <property type="entry name" value="RTC"/>
    <property type="match status" value="1"/>
</dbReference>
<dbReference type="CDD" id="cd00874">
    <property type="entry name" value="RNA_Cyclase_Class_II"/>
    <property type="match status" value="1"/>
</dbReference>
<dbReference type="PANTHER" id="PTHR11096">
    <property type="entry name" value="RNA 3' TERMINAL PHOSPHATE CYCLASE"/>
    <property type="match status" value="1"/>
</dbReference>
<dbReference type="Gene3D" id="3.65.10.20">
    <property type="entry name" value="RNA 3'-terminal phosphate cyclase domain"/>
    <property type="match status" value="1"/>
</dbReference>
<evidence type="ECO:0000256" key="3">
    <source>
        <dbReference type="ARBA" id="ARBA00021428"/>
    </source>
</evidence>
<feature type="active site" description="Tele-AMP-histidine intermediate" evidence="9">
    <location>
        <position position="323"/>
    </location>
</feature>
<feature type="domain" description="RNA 3'-terminal phosphate cyclase" evidence="11">
    <location>
        <begin position="16"/>
        <end position="341"/>
    </location>
</feature>
<dbReference type="EC" id="6.5.1.4" evidence="2"/>
<keyword evidence="10" id="KW-0067">ATP-binding</keyword>
<dbReference type="PIRSF" id="PIRSF005378">
    <property type="entry name" value="RNA3'_term_phos_cycl_euk"/>
    <property type="match status" value="1"/>
</dbReference>
<accession>A0A8J6FAJ6</accession>
<protein>
    <recommendedName>
        <fullName evidence="3">RNA 3'-terminal phosphate cyclase</fullName>
        <ecNumber evidence="2">6.5.1.4</ecNumber>
    </recommendedName>
    <alternativeName>
        <fullName evidence="7">RNA terminal phosphate cyclase domain-containing protein 1</fullName>
    </alternativeName>
</protein>
<dbReference type="AlphaFoldDB" id="A0A8J6FAJ6"/>
<dbReference type="GO" id="GO:0005634">
    <property type="term" value="C:nucleus"/>
    <property type="evidence" value="ECO:0007669"/>
    <property type="project" value="TreeGrafter"/>
</dbReference>
<keyword evidence="5 10" id="KW-0547">Nucleotide-binding</keyword>
<dbReference type="PANTHER" id="PTHR11096:SF0">
    <property type="entry name" value="RNA 3'-TERMINAL PHOSPHATE CYCLASE"/>
    <property type="match status" value="1"/>
</dbReference>
<gene>
    <name evidence="13" type="ORF">GDO78_009280</name>
</gene>
<feature type="domain" description="RNA 3'-terminal phosphate cyclase insert" evidence="12">
    <location>
        <begin position="187"/>
        <end position="288"/>
    </location>
</feature>
<keyword evidence="4" id="KW-0436">Ligase</keyword>
<evidence type="ECO:0000256" key="7">
    <source>
        <dbReference type="ARBA" id="ARBA00032543"/>
    </source>
</evidence>
<dbReference type="InterPro" id="IPR023797">
    <property type="entry name" value="RNA3'_phos_cyclase_dom"/>
</dbReference>
<evidence type="ECO:0000256" key="8">
    <source>
        <dbReference type="ARBA" id="ARBA00045867"/>
    </source>
</evidence>